<dbReference type="InterPro" id="IPR036249">
    <property type="entry name" value="Thioredoxin-like_sf"/>
</dbReference>
<dbReference type="InterPro" id="IPR002109">
    <property type="entry name" value="Glutaredoxin"/>
</dbReference>
<evidence type="ECO:0000259" key="6">
    <source>
        <dbReference type="Pfam" id="PF00462"/>
    </source>
</evidence>
<dbReference type="Pfam" id="PF00462">
    <property type="entry name" value="Glutaredoxin"/>
    <property type="match status" value="1"/>
</dbReference>
<dbReference type="PROSITE" id="PS51354">
    <property type="entry name" value="GLUTAREDOXIN_2"/>
    <property type="match status" value="1"/>
</dbReference>
<sequence length="115" mass="13064">MDFFGYPVCKEEYAQRLREMIAEKTAFVVSTTYCSYCNKAKSLLDRNKIEHSEILLDTLNANDQMEISNCIYGRNPRYVPIVFLKGEQIGGYGELMQMQSDGSLQSKFGPSADIV</sequence>
<evidence type="ECO:0000256" key="4">
    <source>
        <dbReference type="ARBA" id="ARBA00023157"/>
    </source>
</evidence>
<evidence type="ECO:0000256" key="5">
    <source>
        <dbReference type="ARBA" id="ARBA00023284"/>
    </source>
</evidence>
<dbReference type="AlphaFoldDB" id="A0A078B432"/>
<dbReference type="Proteomes" id="UP000039865">
    <property type="component" value="Unassembled WGS sequence"/>
</dbReference>
<name>A0A078B432_STYLE</name>
<evidence type="ECO:0000256" key="3">
    <source>
        <dbReference type="ARBA" id="ARBA00022982"/>
    </source>
</evidence>
<dbReference type="GO" id="GO:0005739">
    <property type="term" value="C:mitochondrion"/>
    <property type="evidence" value="ECO:0007669"/>
    <property type="project" value="TreeGrafter"/>
</dbReference>
<gene>
    <name evidence="7" type="primary">Contig19631.g20812</name>
    <name evidence="7" type="ORF">STYLEM_17067</name>
</gene>
<dbReference type="InterPro" id="IPR014025">
    <property type="entry name" value="Glutaredoxin_subgr"/>
</dbReference>
<dbReference type="PRINTS" id="PR00160">
    <property type="entry name" value="GLUTAREDOXIN"/>
</dbReference>
<keyword evidence="2" id="KW-0813">Transport</keyword>
<reference evidence="7 8" key="1">
    <citation type="submission" date="2014-06" db="EMBL/GenBank/DDBJ databases">
        <authorList>
            <person name="Swart Estienne"/>
        </authorList>
    </citation>
    <scope>NUCLEOTIDE SEQUENCE [LARGE SCALE GENOMIC DNA]</scope>
    <source>
        <strain evidence="7 8">130c</strain>
    </source>
</reference>
<evidence type="ECO:0000256" key="2">
    <source>
        <dbReference type="ARBA" id="ARBA00022448"/>
    </source>
</evidence>
<evidence type="ECO:0000313" key="8">
    <source>
        <dbReference type="Proteomes" id="UP000039865"/>
    </source>
</evidence>
<feature type="domain" description="Glutaredoxin" evidence="6">
    <location>
        <begin position="28"/>
        <end position="88"/>
    </location>
</feature>
<evidence type="ECO:0000313" key="7">
    <source>
        <dbReference type="EMBL" id="CDW87952.1"/>
    </source>
</evidence>
<organism evidence="7 8">
    <name type="scientific">Stylonychia lemnae</name>
    <name type="common">Ciliate</name>
    <dbReference type="NCBI Taxonomy" id="5949"/>
    <lineage>
        <taxon>Eukaryota</taxon>
        <taxon>Sar</taxon>
        <taxon>Alveolata</taxon>
        <taxon>Ciliophora</taxon>
        <taxon>Intramacronucleata</taxon>
        <taxon>Spirotrichea</taxon>
        <taxon>Stichotrichia</taxon>
        <taxon>Sporadotrichida</taxon>
        <taxon>Oxytrichidae</taxon>
        <taxon>Stylonychinae</taxon>
        <taxon>Stylonychia</taxon>
    </lineage>
</organism>
<keyword evidence="8" id="KW-1185">Reference proteome</keyword>
<dbReference type="OrthoDB" id="418495at2759"/>
<dbReference type="PANTHER" id="PTHR46679">
    <property type="match status" value="1"/>
</dbReference>
<dbReference type="Gene3D" id="3.40.30.10">
    <property type="entry name" value="Glutaredoxin"/>
    <property type="match status" value="1"/>
</dbReference>
<dbReference type="SUPFAM" id="SSF52833">
    <property type="entry name" value="Thioredoxin-like"/>
    <property type="match status" value="1"/>
</dbReference>
<dbReference type="InParanoid" id="A0A078B432"/>
<comment type="similarity">
    <text evidence="1">Belongs to the glutaredoxin family.</text>
</comment>
<keyword evidence="4" id="KW-1015">Disulfide bond</keyword>
<keyword evidence="3" id="KW-0249">Electron transport</keyword>
<evidence type="ECO:0000256" key="1">
    <source>
        <dbReference type="ARBA" id="ARBA00007787"/>
    </source>
</evidence>
<proteinExistence type="inferred from homology"/>
<accession>A0A078B432</accession>
<keyword evidence="5" id="KW-0676">Redox-active center</keyword>
<dbReference type="GO" id="GO:0015035">
    <property type="term" value="F:protein-disulfide reductase activity"/>
    <property type="evidence" value="ECO:0007669"/>
    <property type="project" value="TreeGrafter"/>
</dbReference>
<dbReference type="PANTHER" id="PTHR46679:SF1">
    <property type="entry name" value="GLUTAREDOXIN-2, MITOCHONDRIAL"/>
    <property type="match status" value="1"/>
</dbReference>
<dbReference type="EMBL" id="CCKQ01016083">
    <property type="protein sequence ID" value="CDW87952.1"/>
    <property type="molecule type" value="Genomic_DNA"/>
</dbReference>
<protein>
    <submittedName>
        <fullName evidence="7">Glutaredoxin 3</fullName>
    </submittedName>
</protein>